<comment type="caution">
    <text evidence="2">The sequence shown here is derived from an EMBL/GenBank/DDBJ whole genome shotgun (WGS) entry which is preliminary data.</text>
</comment>
<evidence type="ECO:0000256" key="1">
    <source>
        <dbReference type="SAM" id="Phobius"/>
    </source>
</evidence>
<feature type="transmembrane region" description="Helical" evidence="1">
    <location>
        <begin position="72"/>
        <end position="90"/>
    </location>
</feature>
<keyword evidence="1" id="KW-1133">Transmembrane helix</keyword>
<protein>
    <submittedName>
        <fullName evidence="2">Uncharacterized protein</fullName>
    </submittedName>
</protein>
<evidence type="ECO:0000313" key="2">
    <source>
        <dbReference type="EMBL" id="KAK3395113.1"/>
    </source>
</evidence>
<sequence length="129" mass="14119">MLYSKLMRAGITSTRLPAFWAAKTTTRTSRPLVATQQSRRVGTILGRDPKEDMGGPGGQEALPMSNGIRRHFAIVTAAGVATACAVMYIAKLMEWNADPEAVYVLVHDNSKGELADVFQMKKQDIQQPL</sequence>
<keyword evidence="1" id="KW-0472">Membrane</keyword>
<dbReference type="Proteomes" id="UP001285441">
    <property type="component" value="Unassembled WGS sequence"/>
</dbReference>
<dbReference type="AlphaFoldDB" id="A0AAE0P874"/>
<keyword evidence="3" id="KW-1185">Reference proteome</keyword>
<organism evidence="2 3">
    <name type="scientific">Podospora didyma</name>
    <dbReference type="NCBI Taxonomy" id="330526"/>
    <lineage>
        <taxon>Eukaryota</taxon>
        <taxon>Fungi</taxon>
        <taxon>Dikarya</taxon>
        <taxon>Ascomycota</taxon>
        <taxon>Pezizomycotina</taxon>
        <taxon>Sordariomycetes</taxon>
        <taxon>Sordariomycetidae</taxon>
        <taxon>Sordariales</taxon>
        <taxon>Podosporaceae</taxon>
        <taxon>Podospora</taxon>
    </lineage>
</organism>
<gene>
    <name evidence="2" type="ORF">B0H63DRAFT_518183</name>
</gene>
<dbReference type="EMBL" id="JAULSW010000001">
    <property type="protein sequence ID" value="KAK3395113.1"/>
    <property type="molecule type" value="Genomic_DNA"/>
</dbReference>
<accession>A0AAE0P874</accession>
<proteinExistence type="predicted"/>
<evidence type="ECO:0000313" key="3">
    <source>
        <dbReference type="Proteomes" id="UP001285441"/>
    </source>
</evidence>
<reference evidence="2" key="1">
    <citation type="journal article" date="2023" name="Mol. Phylogenet. Evol.">
        <title>Genome-scale phylogeny and comparative genomics of the fungal order Sordariales.</title>
        <authorList>
            <person name="Hensen N."/>
            <person name="Bonometti L."/>
            <person name="Westerberg I."/>
            <person name="Brannstrom I.O."/>
            <person name="Guillou S."/>
            <person name="Cros-Aarteil S."/>
            <person name="Calhoun S."/>
            <person name="Haridas S."/>
            <person name="Kuo A."/>
            <person name="Mondo S."/>
            <person name="Pangilinan J."/>
            <person name="Riley R."/>
            <person name="LaButti K."/>
            <person name="Andreopoulos B."/>
            <person name="Lipzen A."/>
            <person name="Chen C."/>
            <person name="Yan M."/>
            <person name="Daum C."/>
            <person name="Ng V."/>
            <person name="Clum A."/>
            <person name="Steindorff A."/>
            <person name="Ohm R.A."/>
            <person name="Martin F."/>
            <person name="Silar P."/>
            <person name="Natvig D.O."/>
            <person name="Lalanne C."/>
            <person name="Gautier V."/>
            <person name="Ament-Velasquez S.L."/>
            <person name="Kruys A."/>
            <person name="Hutchinson M.I."/>
            <person name="Powell A.J."/>
            <person name="Barry K."/>
            <person name="Miller A.N."/>
            <person name="Grigoriev I.V."/>
            <person name="Debuchy R."/>
            <person name="Gladieux P."/>
            <person name="Hiltunen Thoren M."/>
            <person name="Johannesson H."/>
        </authorList>
    </citation>
    <scope>NUCLEOTIDE SEQUENCE</scope>
    <source>
        <strain evidence="2">CBS 232.78</strain>
    </source>
</reference>
<reference evidence="2" key="2">
    <citation type="submission" date="2023-06" db="EMBL/GenBank/DDBJ databases">
        <authorList>
            <consortium name="Lawrence Berkeley National Laboratory"/>
            <person name="Haridas S."/>
            <person name="Hensen N."/>
            <person name="Bonometti L."/>
            <person name="Westerberg I."/>
            <person name="Brannstrom I.O."/>
            <person name="Guillou S."/>
            <person name="Cros-Aarteil S."/>
            <person name="Calhoun S."/>
            <person name="Kuo A."/>
            <person name="Mondo S."/>
            <person name="Pangilinan J."/>
            <person name="Riley R."/>
            <person name="LaButti K."/>
            <person name="Andreopoulos B."/>
            <person name="Lipzen A."/>
            <person name="Chen C."/>
            <person name="Yanf M."/>
            <person name="Daum C."/>
            <person name="Ng V."/>
            <person name="Clum A."/>
            <person name="Steindorff A."/>
            <person name="Ohm R."/>
            <person name="Martin F."/>
            <person name="Silar P."/>
            <person name="Natvig D."/>
            <person name="Lalanne C."/>
            <person name="Gautier V."/>
            <person name="Ament-velasquez S.L."/>
            <person name="Kruys A."/>
            <person name="Hutchinson M.I."/>
            <person name="Powell A.J."/>
            <person name="Barry K."/>
            <person name="Miller A.N."/>
            <person name="Grigoriev I.V."/>
            <person name="Debuchy R."/>
            <person name="Gladieux P."/>
            <person name="Thoren M.H."/>
            <person name="Johannesson H."/>
        </authorList>
    </citation>
    <scope>NUCLEOTIDE SEQUENCE</scope>
    <source>
        <strain evidence="2">CBS 232.78</strain>
    </source>
</reference>
<name>A0AAE0P874_9PEZI</name>
<keyword evidence="1" id="KW-0812">Transmembrane</keyword>